<dbReference type="Gene3D" id="1.20.1530.20">
    <property type="match status" value="1"/>
</dbReference>
<proteinExistence type="inferred from homology"/>
<feature type="transmembrane region" description="Helical" evidence="8">
    <location>
        <begin position="129"/>
        <end position="147"/>
    </location>
</feature>
<feature type="transmembrane region" description="Helical" evidence="8">
    <location>
        <begin position="12"/>
        <end position="34"/>
    </location>
</feature>
<comment type="subcellular location">
    <subcellularLocation>
        <location evidence="1">Membrane</location>
        <topology evidence="1">Multi-pass membrane protein</topology>
    </subcellularLocation>
</comment>
<evidence type="ECO:0000256" key="2">
    <source>
        <dbReference type="ARBA" id="ARBA00005551"/>
    </source>
</evidence>
<dbReference type="Proteomes" id="UP001163328">
    <property type="component" value="Chromosome"/>
</dbReference>
<accession>A0ABY6M1V9</accession>
<dbReference type="Pfam" id="PF02080">
    <property type="entry name" value="TrkA_C"/>
    <property type="match status" value="2"/>
</dbReference>
<dbReference type="InterPro" id="IPR038770">
    <property type="entry name" value="Na+/solute_symporter_sf"/>
</dbReference>
<protein>
    <submittedName>
        <fullName evidence="10">Cation:proton antiporter</fullName>
    </submittedName>
</protein>
<dbReference type="Pfam" id="PF00999">
    <property type="entry name" value="Na_H_Exchanger"/>
    <property type="match status" value="1"/>
</dbReference>
<feature type="transmembrane region" description="Helical" evidence="8">
    <location>
        <begin position="531"/>
        <end position="548"/>
    </location>
</feature>
<evidence type="ECO:0000256" key="7">
    <source>
        <dbReference type="ARBA" id="ARBA00023136"/>
    </source>
</evidence>
<evidence type="ECO:0000313" key="10">
    <source>
        <dbReference type="EMBL" id="UYW01695.1"/>
    </source>
</evidence>
<dbReference type="PROSITE" id="PS51202">
    <property type="entry name" value="RCK_C"/>
    <property type="match status" value="1"/>
</dbReference>
<keyword evidence="6 8" id="KW-1133">Transmembrane helix</keyword>
<comment type="similarity">
    <text evidence="2">Belongs to the monovalent cation:proton antiporter 2 (CPA2) transporter (TC 2.A.37) family.</text>
</comment>
<keyword evidence="7 8" id="KW-0472">Membrane</keyword>
<keyword evidence="3" id="KW-0813">Transport</keyword>
<evidence type="ECO:0000256" key="5">
    <source>
        <dbReference type="ARBA" id="ARBA00022692"/>
    </source>
</evidence>
<dbReference type="InterPro" id="IPR006037">
    <property type="entry name" value="RCK_C"/>
</dbReference>
<dbReference type="EMBL" id="CP081495">
    <property type="protein sequence ID" value="UYW01695.1"/>
    <property type="molecule type" value="Genomic_DNA"/>
</dbReference>
<keyword evidence="5 8" id="KW-0812">Transmembrane</keyword>
<feature type="transmembrane region" description="Helical" evidence="8">
    <location>
        <begin position="506"/>
        <end position="525"/>
    </location>
</feature>
<feature type="transmembrane region" description="Helical" evidence="8">
    <location>
        <begin position="68"/>
        <end position="89"/>
    </location>
</feature>
<feature type="transmembrane region" description="Helical" evidence="8">
    <location>
        <begin position="194"/>
        <end position="219"/>
    </location>
</feature>
<feature type="transmembrane region" description="Helical" evidence="8">
    <location>
        <begin position="308"/>
        <end position="329"/>
    </location>
</feature>
<dbReference type="InterPro" id="IPR036721">
    <property type="entry name" value="RCK_C_sf"/>
</dbReference>
<feature type="transmembrane region" description="Helical" evidence="8">
    <location>
        <begin position="41"/>
        <end position="62"/>
    </location>
</feature>
<feature type="transmembrane region" description="Helical" evidence="8">
    <location>
        <begin position="101"/>
        <end position="123"/>
    </location>
</feature>
<evidence type="ECO:0000313" key="11">
    <source>
        <dbReference type="Proteomes" id="UP001163328"/>
    </source>
</evidence>
<feature type="transmembrane region" description="Helical" evidence="8">
    <location>
        <begin position="231"/>
        <end position="247"/>
    </location>
</feature>
<dbReference type="InterPro" id="IPR006153">
    <property type="entry name" value="Cation/H_exchanger_TM"/>
</dbReference>
<reference evidence="10" key="1">
    <citation type="submission" date="2021-08" db="EMBL/GenBank/DDBJ databases">
        <title>Flavobacterium sp. strain CC-SYL302.</title>
        <authorList>
            <person name="Lin S.-Y."/>
            <person name="Lee T.-H."/>
            <person name="Young C.-C."/>
        </authorList>
    </citation>
    <scope>NUCLEOTIDE SEQUENCE</scope>
    <source>
        <strain evidence="10">CC-SYL302</strain>
    </source>
</reference>
<feature type="transmembrane region" description="Helical" evidence="8">
    <location>
        <begin position="283"/>
        <end position="302"/>
    </location>
</feature>
<dbReference type="RefSeq" id="WP_264434167.1">
    <property type="nucleotide sequence ID" value="NZ_CP081495.1"/>
</dbReference>
<gene>
    <name evidence="10" type="ORF">K5I29_01850</name>
</gene>
<dbReference type="SUPFAM" id="SSF116726">
    <property type="entry name" value="TrkA C-terminal domain-like"/>
    <property type="match status" value="2"/>
</dbReference>
<feature type="transmembrane region" description="Helical" evidence="8">
    <location>
        <begin position="436"/>
        <end position="454"/>
    </location>
</feature>
<feature type="transmembrane region" description="Helical" evidence="8">
    <location>
        <begin position="159"/>
        <end position="182"/>
    </location>
</feature>
<dbReference type="Gene3D" id="3.30.70.1450">
    <property type="entry name" value="Regulator of K+ conductance, C-terminal domain"/>
    <property type="match status" value="2"/>
</dbReference>
<keyword evidence="11" id="KW-1185">Reference proteome</keyword>
<evidence type="ECO:0000256" key="3">
    <source>
        <dbReference type="ARBA" id="ARBA00022448"/>
    </source>
</evidence>
<keyword evidence="4" id="KW-0630">Potassium</keyword>
<evidence type="ECO:0000256" key="1">
    <source>
        <dbReference type="ARBA" id="ARBA00004141"/>
    </source>
</evidence>
<dbReference type="PANTHER" id="PTHR42751">
    <property type="entry name" value="SODIUM/HYDROGEN EXCHANGER FAMILY/TRKA DOMAIN PROTEIN"/>
    <property type="match status" value="1"/>
</dbReference>
<evidence type="ECO:0000256" key="8">
    <source>
        <dbReference type="SAM" id="Phobius"/>
    </source>
</evidence>
<keyword evidence="4" id="KW-0633">Potassium transport</keyword>
<dbReference type="PANTHER" id="PTHR42751:SF3">
    <property type="entry name" value="SODIUM_GLUTAMATE SYMPORTER"/>
    <property type="match status" value="1"/>
</dbReference>
<name>A0ABY6M1V9_9FLAO</name>
<organism evidence="10 11">
    <name type="scientific">Flavobacterium agricola</name>
    <dbReference type="NCBI Taxonomy" id="2870839"/>
    <lineage>
        <taxon>Bacteria</taxon>
        <taxon>Pseudomonadati</taxon>
        <taxon>Bacteroidota</taxon>
        <taxon>Flavobacteriia</taxon>
        <taxon>Flavobacteriales</taxon>
        <taxon>Flavobacteriaceae</taxon>
        <taxon>Flavobacterium</taxon>
    </lineage>
</organism>
<evidence type="ECO:0000259" key="9">
    <source>
        <dbReference type="PROSITE" id="PS51202"/>
    </source>
</evidence>
<keyword evidence="4" id="KW-0406">Ion transport</keyword>
<feature type="transmembrane region" description="Helical" evidence="8">
    <location>
        <begin position="466"/>
        <end position="485"/>
    </location>
</feature>
<sequence>MITATLSANTQHLYPLIADLGLILMTAGVSVLIFKKLKQPLVLGYLVAGFLAGNHFDLFPTVSESDSINVWAEIGVIILLFSLGLEFSFKKLMKVGGASSITAVVQIVAMIFIGYICGIALGWSTMNSLFLGAILSMSSTTIILRAFEEQDVKGKKFVSIVFGALIIEDIVAILLMVLLSTIAVSQNFSGTDLLISAIKLVFFLILWFLGGIFIIPTLLKKTKDLLTDETLLIVALALCLGMVILATKAGFSPALGAFIMGSIIAETTYAEKIEHLIKPVKDLFGAVFFVSVGMLINPGTLVEYAVPVLIITIVTIFGKTFFTGLGALLSGQPLKQSVQAGMSLAQIGEFSFIIATLGMTLGVTSEFLYPIVVAVSAVTTFTTPFMIKSSEKAYIKLEAILPTKLKLAIENYSYNSQSIKVTSNWQQFVKNNITQILLNSVIIIAIILFSEFYLSPMVADNKFGNVISGLITLVLVMPFCYAIGFRPFNEKMIESLSKEKKYSAPIFITRLFRISIVIMFLVFLLNIFFSPLVSLLALFAVFVLVSIFRKRIVNQYLRLESHFLSNFNDREIQSNKDAEMQNIKLDFYDGHLTNFTISNHLDLVGKTLEELKFREKIGVNVVQIKRGDVVIYIPSKDQRIFPGDEISIVGTDEQVIEFTQFLKEHETEASEEYNNLVLQKYTLYNPDFIDKSIRDSNLRELTKGLVICIDRPDCRILNPESDVVLRKNDELWIAGESKLLNKYFEL</sequence>
<evidence type="ECO:0000256" key="4">
    <source>
        <dbReference type="ARBA" id="ARBA00022538"/>
    </source>
</evidence>
<evidence type="ECO:0000256" key="6">
    <source>
        <dbReference type="ARBA" id="ARBA00022989"/>
    </source>
</evidence>
<feature type="domain" description="RCK C-terminal" evidence="9">
    <location>
        <begin position="580"/>
        <end position="664"/>
    </location>
</feature>